<organism evidence="1 2">
    <name type="scientific">Choristoneura fumiferana</name>
    <name type="common">Spruce budworm moth</name>
    <name type="synonym">Archips fumiferana</name>
    <dbReference type="NCBI Taxonomy" id="7141"/>
    <lineage>
        <taxon>Eukaryota</taxon>
        <taxon>Metazoa</taxon>
        <taxon>Ecdysozoa</taxon>
        <taxon>Arthropoda</taxon>
        <taxon>Hexapoda</taxon>
        <taxon>Insecta</taxon>
        <taxon>Pterygota</taxon>
        <taxon>Neoptera</taxon>
        <taxon>Endopterygota</taxon>
        <taxon>Lepidoptera</taxon>
        <taxon>Glossata</taxon>
        <taxon>Ditrysia</taxon>
        <taxon>Tortricoidea</taxon>
        <taxon>Tortricidae</taxon>
        <taxon>Tortricinae</taxon>
        <taxon>Choristoneura</taxon>
    </lineage>
</organism>
<keyword evidence="2" id="KW-1185">Reference proteome</keyword>
<name>A0ACC0JG20_CHOFU</name>
<proteinExistence type="predicted"/>
<reference evidence="1 2" key="1">
    <citation type="journal article" date="2022" name="Genome Biol. Evol.">
        <title>The Spruce Budworm Genome: Reconstructing the Evolutionary History of Antifreeze Proteins.</title>
        <authorList>
            <person name="Beliveau C."/>
            <person name="Gagne P."/>
            <person name="Picq S."/>
            <person name="Vernygora O."/>
            <person name="Keeling C.I."/>
            <person name="Pinkney K."/>
            <person name="Doucet D."/>
            <person name="Wen F."/>
            <person name="Johnston J.S."/>
            <person name="Maaroufi H."/>
            <person name="Boyle B."/>
            <person name="Laroche J."/>
            <person name="Dewar K."/>
            <person name="Juretic N."/>
            <person name="Blackburn G."/>
            <person name="Nisole A."/>
            <person name="Brunet B."/>
            <person name="Brandao M."/>
            <person name="Lumley L."/>
            <person name="Duan J."/>
            <person name="Quan G."/>
            <person name="Lucarotti C.J."/>
            <person name="Roe A.D."/>
            <person name="Sperling F.A.H."/>
            <person name="Levesque R.C."/>
            <person name="Cusson M."/>
        </authorList>
    </citation>
    <scope>NUCLEOTIDE SEQUENCE [LARGE SCALE GENOMIC DNA]</scope>
    <source>
        <strain evidence="1">Glfc:IPQL:Cfum</strain>
    </source>
</reference>
<evidence type="ECO:0000313" key="2">
    <source>
        <dbReference type="Proteomes" id="UP001064048"/>
    </source>
</evidence>
<dbReference type="EMBL" id="CM046125">
    <property type="protein sequence ID" value="KAI8423083.1"/>
    <property type="molecule type" value="Genomic_DNA"/>
</dbReference>
<accession>A0ACC0JG20</accession>
<dbReference type="Proteomes" id="UP001064048">
    <property type="component" value="Chromosome 25"/>
</dbReference>
<evidence type="ECO:0000313" key="1">
    <source>
        <dbReference type="EMBL" id="KAI8423083.1"/>
    </source>
</evidence>
<sequence>MLVIGPLRSSILRRRSWLDHQDHYKIIKNNYSRKDYDATFAIPMAVLKLVGLRLTHNDPVIVRFLWNVFYWFEFVNLFVVTFLELINMAQTARGGSFQDAIEIFRMMPCVGYLLLAMAKSYKIVYYRPVYENLISELRDMWPRGVVSDEEHEVMKTALTQLNIVVQGYYWCNNALLVIFLSPPFVEILKRVAGQDVPLIFPFFYWFPFDPFQKGYYEVILAFQTWHGLITIWFMLSGDLLFCIFLSHVTTQFDLLAVRVRRLVLVPVDRQLLSGYPLGKIQEEWNQNSQRLIGTIDDEGAEKVHLKELAQIIGRHRALIRLSGDVEDLFSFALLVNFFNSSIIICFCGFCCVIVEKWNEMVYKSFLTTALSQTWLLCWYGQRLLESSEGITDALYNCGWYKASQKIKSSVLIMIHRAQKEVHVTTYGFSVVCLASYTTIIKTSWSYFTLLLNIYEK</sequence>
<comment type="caution">
    <text evidence="1">The sequence shown here is derived from an EMBL/GenBank/DDBJ whole genome shotgun (WGS) entry which is preliminary data.</text>
</comment>
<gene>
    <name evidence="1" type="ORF">MSG28_014168</name>
</gene>
<protein>
    <submittedName>
        <fullName evidence="1">Uncharacterized protein</fullName>
    </submittedName>
</protein>